<feature type="compositionally biased region" description="Low complexity" evidence="5">
    <location>
        <begin position="9"/>
        <end position="32"/>
    </location>
</feature>
<evidence type="ECO:0000256" key="4">
    <source>
        <dbReference type="ARBA" id="ARBA00023136"/>
    </source>
</evidence>
<evidence type="ECO:0008006" key="9">
    <source>
        <dbReference type="Google" id="ProtNLM"/>
    </source>
</evidence>
<feature type="transmembrane region" description="Helical" evidence="6">
    <location>
        <begin position="896"/>
        <end position="920"/>
    </location>
</feature>
<dbReference type="InterPro" id="IPR007300">
    <property type="entry name" value="CidB/LrgB"/>
</dbReference>
<sequence>MRLFSAKQPRSTSSDTSYPRSTPSPSSHTSPTFLVTSPTVLMTGRSTSESISSTAEPPISATMASSRSTSGTIANVEAQTPHACQTRRGSASSTTTFGSSDQACEACVMDRPYVDRVRSISHVFLALRLMFTDAQRRKDLFTNWIHVPIGIASLLFLTWLIKQAMDRAPFRFPSPVLAMVFLFILLLTLDFLSTTPPVQKWAARRSCATDDSHTSVNDQPQRKILLQPMLALLEAPCDFCLRYMSVMFTPSFILIPAREIINGKEIGLITGWFAASQLLGLIFPVLLHKAIRSVVAITKRRVQHRKNDKEDKLRRAHEQRRASVATLVAVMSNINPTPAAPGLVAKADTESTLGATSHNSNKHSALQGGEKLSSIATGLSGMTAIATAPLTLNTAVAINTPGARAPVRNASQRQDAQRQLEHVQLETARQQGDPYATAHTPIAHHHHYPQVPSAPNSPRPGSALHHNHRLHHHNSDYFAHAHMQDHGDVDADERPALGRSRSLARSWIGASVAGARMREATSLSPSRVARPRSGNDRSATKGRFGAAIVGPGSGLKKLAASSRRPQSASAASQKSAGQFERVVRANDTLSPTFDEYILRARQDLLDRRSSGAAMDDHVAASKHVKADSVSIDPRTTRRSVEATGDEIETLVMPTLVAPTPLRTSHDEKHDTTASYSLSKPNPQYDIRRPSKAESDKTVSDDIEAHVTSDGGMICEKKVDCMSVEQIVTTTSGDDRAGPPDSEPEMDAVDRLVEKLWTLIPWFVFSLVLVAGIPLFYIVDISLPLFLGINLVTFLGSITLVPAKIRRYAHPILTTSITTVLILWGVGEIRGWSLRRTLNSYSVDAKYTVLWSLQGYTGPVIGAGDVLFSTLDAGIVSLAIPMYRYRWDLWLHLVDMLVVLLPCSMMSLFVWPTIAANIGIAPERALAFASRFMSTPLAIELSLTIGADESITVVLVVITGIVISIFKDAFFRLFGLNPDLDGPGSSDESDDSQTKQSQHDYLTIGIAMGSTAGAIGASSLIAKPRCMAIASLSFVLFGAILLICAAIPPIVETLRMLANAPLDFTPAV</sequence>
<evidence type="ECO:0000256" key="1">
    <source>
        <dbReference type="ARBA" id="ARBA00004141"/>
    </source>
</evidence>
<feature type="transmembrane region" description="Helical" evidence="6">
    <location>
        <begin position="755"/>
        <end position="776"/>
    </location>
</feature>
<dbReference type="RefSeq" id="XP_011391300.1">
    <property type="nucleotide sequence ID" value="XM_011392998.1"/>
</dbReference>
<feature type="transmembrane region" description="Helical" evidence="6">
    <location>
        <begin position="140"/>
        <end position="160"/>
    </location>
</feature>
<dbReference type="GO" id="GO:0016020">
    <property type="term" value="C:membrane"/>
    <property type="evidence" value="ECO:0007669"/>
    <property type="project" value="UniProtKB-SubCell"/>
</dbReference>
<reference evidence="7 8" key="1">
    <citation type="journal article" date="2006" name="Nature">
        <title>Insights from the genome of the biotrophic fungal plant pathogen Ustilago maydis.</title>
        <authorList>
            <person name="Kamper J."/>
            <person name="Kahmann R."/>
            <person name="Bolker M."/>
            <person name="Ma L.J."/>
            <person name="Brefort T."/>
            <person name="Saville B.J."/>
            <person name="Banuett F."/>
            <person name="Kronstad J.W."/>
            <person name="Gold S.E."/>
            <person name="Muller O."/>
            <person name="Perlin M.H."/>
            <person name="Wosten H.A."/>
            <person name="de Vries R."/>
            <person name="Ruiz-Herrera J."/>
            <person name="Reynaga-Pena C.G."/>
            <person name="Snetselaar K."/>
            <person name="McCann M."/>
            <person name="Perez-Martin J."/>
            <person name="Feldbrugge M."/>
            <person name="Basse C.W."/>
            <person name="Steinberg G."/>
            <person name="Ibeas J.I."/>
            <person name="Holloman W."/>
            <person name="Guzman P."/>
            <person name="Farman M."/>
            <person name="Stajich J.E."/>
            <person name="Sentandreu R."/>
            <person name="Gonzalez-Prieto J.M."/>
            <person name="Kennell J.C."/>
            <person name="Molina L."/>
            <person name="Schirawski J."/>
            <person name="Mendoza-Mendoza A."/>
            <person name="Greilinger D."/>
            <person name="Munch K."/>
            <person name="Rossel N."/>
            <person name="Scherer M."/>
            <person name="Vranes M."/>
            <person name="Ladendorf O."/>
            <person name="Vincon V."/>
            <person name="Fuchs U."/>
            <person name="Sandrock B."/>
            <person name="Meng S."/>
            <person name="Ho E.C."/>
            <person name="Cahill M.J."/>
            <person name="Boyce K.J."/>
            <person name="Klose J."/>
            <person name="Klosterman S.J."/>
            <person name="Deelstra H.J."/>
            <person name="Ortiz-Castellanos L."/>
            <person name="Li W."/>
            <person name="Sanchez-Alonso P."/>
            <person name="Schreier P.H."/>
            <person name="Hauser-Hahn I."/>
            <person name="Vaupel M."/>
            <person name="Koopmann E."/>
            <person name="Friedrich G."/>
            <person name="Voss H."/>
            <person name="Schluter T."/>
            <person name="Margolis J."/>
            <person name="Platt D."/>
            <person name="Swimmer C."/>
            <person name="Gnirke A."/>
            <person name="Chen F."/>
            <person name="Vysotskaia V."/>
            <person name="Mannhaupt G."/>
            <person name="Guldener U."/>
            <person name="Munsterkotter M."/>
            <person name="Haase D."/>
            <person name="Oesterheld M."/>
            <person name="Mewes H.W."/>
            <person name="Mauceli E.W."/>
            <person name="DeCaprio D."/>
            <person name="Wade C.M."/>
            <person name="Butler J."/>
            <person name="Young S."/>
            <person name="Jaffe D.B."/>
            <person name="Calvo S."/>
            <person name="Nusbaum C."/>
            <person name="Galagan J."/>
            <person name="Birren B.W."/>
        </authorList>
    </citation>
    <scope>NUCLEOTIDE SEQUENCE [LARGE SCALE GENOMIC DNA]</scope>
    <source>
        <strain evidence="8">DSM 14603 / FGSC 9021 / UM521</strain>
    </source>
</reference>
<name>A0A0D1DTI9_MYCMD</name>
<keyword evidence="3 6" id="KW-1133">Transmembrane helix</keyword>
<evidence type="ECO:0000256" key="2">
    <source>
        <dbReference type="ARBA" id="ARBA00022692"/>
    </source>
</evidence>
<dbReference type="PANTHER" id="PTHR30249">
    <property type="entry name" value="PUTATIVE SEROTONIN TRANSPORTER"/>
    <property type="match status" value="1"/>
</dbReference>
<dbReference type="KEGG" id="uma:UMAG_04998"/>
<dbReference type="InParanoid" id="A0A0D1DTI9"/>
<feature type="region of interest" description="Disordered" evidence="5">
    <location>
        <begin position="654"/>
        <end position="699"/>
    </location>
</feature>
<accession>A0A0D1DTI9</accession>
<dbReference type="eggNOG" id="ENOG502QQ63">
    <property type="taxonomic scope" value="Eukaryota"/>
</dbReference>
<dbReference type="PANTHER" id="PTHR30249:SF0">
    <property type="entry name" value="PLASTIDAL GLYCOLATE_GLYCERATE TRANSLOCATOR 1, CHLOROPLASTIC"/>
    <property type="match status" value="1"/>
</dbReference>
<dbReference type="Proteomes" id="UP000000561">
    <property type="component" value="Chromosome 15"/>
</dbReference>
<feature type="transmembrane region" description="Helical" evidence="6">
    <location>
        <begin position="782"/>
        <end position="800"/>
    </location>
</feature>
<feature type="compositionally biased region" description="Low complexity" evidence="5">
    <location>
        <begin position="86"/>
        <end position="98"/>
    </location>
</feature>
<keyword evidence="4 6" id="KW-0472">Membrane</keyword>
<gene>
    <name evidence="7" type="ORF">UMAG_04998</name>
</gene>
<dbReference type="Pfam" id="PF04172">
    <property type="entry name" value="LrgB"/>
    <property type="match status" value="1"/>
</dbReference>
<comment type="subcellular location">
    <subcellularLocation>
        <location evidence="1">Membrane</location>
        <topology evidence="1">Multi-pass membrane protein</topology>
    </subcellularLocation>
</comment>
<dbReference type="VEuPathDB" id="FungiDB:UMAG_04998"/>
<feature type="region of interest" description="Disordered" evidence="5">
    <location>
        <begin position="446"/>
        <end position="467"/>
    </location>
</feature>
<feature type="compositionally biased region" description="Low complexity" evidence="5">
    <location>
        <begin position="559"/>
        <end position="576"/>
    </location>
</feature>
<evidence type="ECO:0000256" key="6">
    <source>
        <dbReference type="SAM" id="Phobius"/>
    </source>
</evidence>
<keyword evidence="2 6" id="KW-0812">Transmembrane</keyword>
<dbReference type="GeneID" id="23565011"/>
<feature type="compositionally biased region" description="Polar residues" evidence="5">
    <location>
        <begin position="62"/>
        <end position="73"/>
    </location>
</feature>
<keyword evidence="8" id="KW-1185">Reference proteome</keyword>
<feature type="region of interest" description="Disordered" evidence="5">
    <location>
        <begin position="518"/>
        <end position="578"/>
    </location>
</feature>
<evidence type="ECO:0000313" key="7">
    <source>
        <dbReference type="EMBL" id="KIS67131.1"/>
    </source>
</evidence>
<feature type="compositionally biased region" description="Polar residues" evidence="5">
    <location>
        <begin position="33"/>
        <end position="55"/>
    </location>
</feature>
<feature type="transmembrane region" description="Helical" evidence="6">
    <location>
        <begin position="172"/>
        <end position="192"/>
    </location>
</feature>
<feature type="transmembrane region" description="Helical" evidence="6">
    <location>
        <begin position="1027"/>
        <end position="1046"/>
    </location>
</feature>
<dbReference type="AlphaFoldDB" id="A0A0D1DTI9"/>
<dbReference type="OMA" id="LEAPCDF"/>
<feature type="transmembrane region" description="Helical" evidence="6">
    <location>
        <begin position="940"/>
        <end position="965"/>
    </location>
</feature>
<feature type="transmembrane region" description="Helical" evidence="6">
    <location>
        <begin position="807"/>
        <end position="826"/>
    </location>
</feature>
<evidence type="ECO:0000313" key="8">
    <source>
        <dbReference type="Proteomes" id="UP000000561"/>
    </source>
</evidence>
<feature type="transmembrane region" description="Helical" evidence="6">
    <location>
        <begin position="269"/>
        <end position="291"/>
    </location>
</feature>
<feature type="compositionally biased region" description="Basic and acidic residues" evidence="5">
    <location>
        <begin position="685"/>
        <end position="699"/>
    </location>
</feature>
<feature type="region of interest" description="Disordered" evidence="5">
    <location>
        <begin position="1"/>
        <end position="98"/>
    </location>
</feature>
<evidence type="ECO:0000256" key="3">
    <source>
        <dbReference type="ARBA" id="ARBA00022989"/>
    </source>
</evidence>
<evidence type="ECO:0000256" key="5">
    <source>
        <dbReference type="SAM" id="MobiDB-lite"/>
    </source>
</evidence>
<protein>
    <recommendedName>
        <fullName evidence="9">LrgB-like protein</fullName>
    </recommendedName>
</protein>
<dbReference type="OrthoDB" id="2502820at2759"/>
<feature type="transmembrane region" description="Helical" evidence="6">
    <location>
        <begin position="1000"/>
        <end position="1021"/>
    </location>
</feature>
<dbReference type="EMBL" id="CM003154">
    <property type="protein sequence ID" value="KIS67131.1"/>
    <property type="molecule type" value="Genomic_DNA"/>
</dbReference>
<proteinExistence type="predicted"/>
<organism evidence="7 8">
    <name type="scientific">Mycosarcoma maydis</name>
    <name type="common">Corn smut fungus</name>
    <name type="synonym">Ustilago maydis</name>
    <dbReference type="NCBI Taxonomy" id="5270"/>
    <lineage>
        <taxon>Eukaryota</taxon>
        <taxon>Fungi</taxon>
        <taxon>Dikarya</taxon>
        <taxon>Basidiomycota</taxon>
        <taxon>Ustilaginomycotina</taxon>
        <taxon>Ustilaginomycetes</taxon>
        <taxon>Ustilaginales</taxon>
        <taxon>Ustilaginaceae</taxon>
        <taxon>Mycosarcoma</taxon>
    </lineage>
</organism>
<feature type="compositionally biased region" description="Polar residues" evidence="5">
    <location>
        <begin position="672"/>
        <end position="681"/>
    </location>
</feature>